<evidence type="ECO:0000256" key="1">
    <source>
        <dbReference type="ARBA" id="ARBA00022741"/>
    </source>
</evidence>
<evidence type="ECO:0000259" key="3">
    <source>
        <dbReference type="Pfam" id="PF01656"/>
    </source>
</evidence>
<dbReference type="InterPro" id="IPR050625">
    <property type="entry name" value="ParA/MinD_ATPase"/>
</dbReference>
<dbReference type="InterPro" id="IPR027417">
    <property type="entry name" value="P-loop_NTPase"/>
</dbReference>
<dbReference type="AlphaFoldDB" id="F6B3I4"/>
<keyword evidence="5" id="KW-1185">Reference proteome</keyword>
<dbReference type="InterPro" id="IPR014433">
    <property type="entry name" value="CooC"/>
</dbReference>
<dbReference type="InterPro" id="IPR002586">
    <property type="entry name" value="CobQ/CobB/MinD/ParA_Nub-bd_dom"/>
</dbReference>
<name>F6B3I4_DESCC</name>
<dbReference type="GO" id="GO:0005524">
    <property type="term" value="F:ATP binding"/>
    <property type="evidence" value="ECO:0007669"/>
    <property type="project" value="UniProtKB-KW"/>
</dbReference>
<dbReference type="Gene3D" id="3.40.50.300">
    <property type="entry name" value="P-loop containing nucleotide triphosphate hydrolases"/>
    <property type="match status" value="1"/>
</dbReference>
<dbReference type="GO" id="GO:0005829">
    <property type="term" value="C:cytosol"/>
    <property type="evidence" value="ECO:0007669"/>
    <property type="project" value="TreeGrafter"/>
</dbReference>
<dbReference type="HOGENOM" id="CLU_082962_0_0_9"/>
<dbReference type="GO" id="GO:0016887">
    <property type="term" value="F:ATP hydrolysis activity"/>
    <property type="evidence" value="ECO:0007669"/>
    <property type="project" value="TreeGrafter"/>
</dbReference>
<dbReference type="RefSeq" id="WP_003544499.1">
    <property type="nucleotide sequence ID" value="NC_015565.1"/>
</dbReference>
<dbReference type="STRING" id="868595.Desca_1147"/>
<evidence type="ECO:0000313" key="5">
    <source>
        <dbReference type="Proteomes" id="UP000009226"/>
    </source>
</evidence>
<feature type="domain" description="CobQ/CobB/MinD/ParA nucleotide binding" evidence="3">
    <location>
        <begin position="9"/>
        <end position="239"/>
    </location>
</feature>
<dbReference type="eggNOG" id="COG3640">
    <property type="taxonomic scope" value="Bacteria"/>
</dbReference>
<dbReference type="PIRSF" id="PIRSF005647">
    <property type="entry name" value="CooC"/>
    <property type="match status" value="1"/>
</dbReference>
<reference evidence="4" key="1">
    <citation type="submission" date="2011-05" db="EMBL/GenBank/DDBJ databases">
        <title>Complete sequence of Desulfotomaculum carboxydivorans CO-1-SRB.</title>
        <authorList>
            <consortium name="US DOE Joint Genome Institute"/>
            <person name="Lucas S."/>
            <person name="Han J."/>
            <person name="Lapidus A."/>
            <person name="Cheng J.-F."/>
            <person name="Goodwin L."/>
            <person name="Pitluck S."/>
            <person name="Peters L."/>
            <person name="Mikhailova N."/>
            <person name="Lu M."/>
            <person name="Han C."/>
            <person name="Tapia R."/>
            <person name="Land M."/>
            <person name="Hauser L."/>
            <person name="Kyrpides N."/>
            <person name="Ivanova N."/>
            <person name="Pagani I."/>
            <person name="Stams A."/>
            <person name="Plugge C."/>
            <person name="Muyzer G."/>
            <person name="Kuever J."/>
            <person name="Parshina S."/>
            <person name="Ivanova A."/>
            <person name="Nazina T."/>
            <person name="Woyke T."/>
        </authorList>
    </citation>
    <scope>NUCLEOTIDE SEQUENCE [LARGE SCALE GENOMIC DNA]</scope>
    <source>
        <strain evidence="4">CO-1-SRB</strain>
    </source>
</reference>
<organism evidence="4 5">
    <name type="scientific">Desulfotomaculum nigrificans (strain DSM 14880 / VKM B-2319 / CO-1-SRB)</name>
    <name type="common">Desulfotomaculum carboxydivorans</name>
    <dbReference type="NCBI Taxonomy" id="868595"/>
    <lineage>
        <taxon>Bacteria</taxon>
        <taxon>Bacillati</taxon>
        <taxon>Bacillota</taxon>
        <taxon>Clostridia</taxon>
        <taxon>Eubacteriales</taxon>
        <taxon>Desulfotomaculaceae</taxon>
        <taxon>Desulfotomaculum</taxon>
    </lineage>
</organism>
<protein>
    <submittedName>
        <fullName evidence="4">Cobyrinic acid ac-diamide synthase</fullName>
    </submittedName>
</protein>
<gene>
    <name evidence="4" type="ordered locus">Desca_1147</name>
</gene>
<sequence>MSVQSGVKIAISGKGGVGKTTLSAILCHLYAGEGKKVLAVDADPDANLGMALGFTPQELEQVTTIAQDRKLIKERTSAEPGTSGQWFCLNPKVDDIPERYVVQKGGVKLLQLGVTSTGGSGCYCPENTFVKTLLNHLVLEEDDTVIVDMEAGLEHMSRGTARGVDAFIVVVEPGQRSFQTAKATVKLARDLGVERVFAVANKVRPDQEESVRQALDFLPLLGILPYDLEAVTADLTGRPLFEVSPSMVAWVQDIKDNLEQYLLNKI</sequence>
<accession>F6B3I4</accession>
<keyword evidence="2" id="KW-0067">ATP-binding</keyword>
<dbReference type="Proteomes" id="UP000009226">
    <property type="component" value="Chromosome"/>
</dbReference>
<dbReference type="GO" id="GO:0009898">
    <property type="term" value="C:cytoplasmic side of plasma membrane"/>
    <property type="evidence" value="ECO:0007669"/>
    <property type="project" value="TreeGrafter"/>
</dbReference>
<evidence type="ECO:0000256" key="2">
    <source>
        <dbReference type="ARBA" id="ARBA00022840"/>
    </source>
</evidence>
<dbReference type="PANTHER" id="PTHR43384:SF6">
    <property type="entry name" value="SEPTUM SITE-DETERMINING PROTEIN MIND HOMOLOG, CHLOROPLASTIC"/>
    <property type="match status" value="1"/>
</dbReference>
<evidence type="ECO:0000313" key="4">
    <source>
        <dbReference type="EMBL" id="AEF94013.1"/>
    </source>
</evidence>
<dbReference type="EMBL" id="CP002736">
    <property type="protein sequence ID" value="AEF94013.1"/>
    <property type="molecule type" value="Genomic_DNA"/>
</dbReference>
<proteinExistence type="predicted"/>
<dbReference type="KEGG" id="dca:Desca_1147"/>
<dbReference type="GO" id="GO:0051782">
    <property type="term" value="P:negative regulation of cell division"/>
    <property type="evidence" value="ECO:0007669"/>
    <property type="project" value="TreeGrafter"/>
</dbReference>
<dbReference type="FunFam" id="3.40.50.300:FF:001573">
    <property type="entry name" value="Carbon monoxide dehydrogenase accessory protein CooC"/>
    <property type="match status" value="1"/>
</dbReference>
<dbReference type="CDD" id="cd02034">
    <property type="entry name" value="CooC1"/>
    <property type="match status" value="1"/>
</dbReference>
<dbReference type="Pfam" id="PF01656">
    <property type="entry name" value="CbiA"/>
    <property type="match status" value="1"/>
</dbReference>
<keyword evidence="1" id="KW-0547">Nucleotide-binding</keyword>
<dbReference type="SUPFAM" id="SSF52540">
    <property type="entry name" value="P-loop containing nucleoside triphosphate hydrolases"/>
    <property type="match status" value="1"/>
</dbReference>
<dbReference type="PANTHER" id="PTHR43384">
    <property type="entry name" value="SEPTUM SITE-DETERMINING PROTEIN MIND HOMOLOG, CHLOROPLASTIC-RELATED"/>
    <property type="match status" value="1"/>
</dbReference>